<dbReference type="Pfam" id="PF01803">
    <property type="entry name" value="LIM_bind"/>
    <property type="match status" value="1"/>
</dbReference>
<feature type="compositionally biased region" description="Low complexity" evidence="1">
    <location>
        <begin position="184"/>
        <end position="203"/>
    </location>
</feature>
<dbReference type="EMBL" id="JAANYQ010000012">
    <property type="protein sequence ID" value="KAF4121634.1"/>
    <property type="molecule type" value="Genomic_DNA"/>
</dbReference>
<name>A0A9P4YV99_9HYPO</name>
<dbReference type="OrthoDB" id="774557at2759"/>
<dbReference type="PANTHER" id="PTHR10378">
    <property type="entry name" value="LIM DOMAIN-BINDING PROTEIN"/>
    <property type="match status" value="1"/>
</dbReference>
<feature type="compositionally biased region" description="Low complexity" evidence="1">
    <location>
        <begin position="729"/>
        <end position="754"/>
    </location>
</feature>
<proteinExistence type="predicted"/>
<dbReference type="Proteomes" id="UP000749293">
    <property type="component" value="Unassembled WGS sequence"/>
</dbReference>
<keyword evidence="3" id="KW-1185">Reference proteome</keyword>
<accession>A0A9P4YV99</accession>
<feature type="compositionally biased region" description="Polar residues" evidence="1">
    <location>
        <begin position="576"/>
        <end position="587"/>
    </location>
</feature>
<protein>
    <submittedName>
        <fullName evidence="2">PtaB protein</fullName>
    </submittedName>
</protein>
<comment type="caution">
    <text evidence="2">The sequence shown here is derived from an EMBL/GenBank/DDBJ whole genome shotgun (WGS) entry which is preliminary data.</text>
</comment>
<feature type="region of interest" description="Disordered" evidence="1">
    <location>
        <begin position="574"/>
        <end position="607"/>
    </location>
</feature>
<gene>
    <name evidence="2" type="ORF">GMORB2_2042</name>
</gene>
<dbReference type="AlphaFoldDB" id="A0A9P4YV99"/>
<feature type="compositionally biased region" description="Low complexity" evidence="1">
    <location>
        <begin position="22"/>
        <end position="36"/>
    </location>
</feature>
<sequence>MATSMGPNFTGGHPAGMGHPGVPGHVMGPGMPHNPGQQGAPAGAVPPQFGAGPMAVSAPGGQIHPSMMSMPPGAGPHGPAALQHMTPQQQQQFLQQQQFQNQFHNNPNAMVAMRQQQQLFQHQQHARQMMAAQQAYGANFPGGNMQMGMPMNAQIHQLRQTGRIPPQLAAQQYALHQQQQQAQQAQQAQQQAQQAQQGQQQGPPQGPHPQQQPGPNGGQAVPMTAQNLQSMQSMAAQQGQIAGQHAQQPPQGQTPQVHTPSQQQPQPPPPGQQQPHHTPQQQTSQAGTPGPGQQTPSQTPNSTPVQLGPGQQQGQPPQAQQPQQPPQPQGPQGQPHLGQQGQPQGQPPQGAGVPQPGQVQGGMQVHGPPQQGQHLAHPQMTAAAQQLAFQNTIMAQQRQRQAESLRGQYILKLVQFGEQLSSFPGTKTKDDLTYWNAFVERFFAPEGIFRHSLHVTDASEPAAKQYEIAYPAIARYFHTHFGSGVRHMQLVLDRTTIDRPMPQDGHFIENPKASLVYWFETGSHLVAQGTLRAYFNAQQKLELLEFVTTSHEEYVSRKQVIEAAKPAHNWIKDWRNVNNSDSKQSPELSKKGKGKQLKSPQTHPPEVLVDLPDTAVNSKGVTAAVHQFLEIVEVMGQMNPLFGFYHATPGLGPYAALEQYVATNINGAPGAGAGPGAPGGMNGQPGQVPGQVPRTPSFSQFPMGASPAPGHMNLPGSPHVVGGSPIPVGQMHQAPAMQMQQSQQGTNTSSGGPSANTSPMSNKRRRPSGVKTEDDSGPTGPGGASTPQMNGLQGVPRPGKPSTPRMNKRAKTNQS</sequence>
<feature type="compositionally biased region" description="Low complexity" evidence="1">
    <location>
        <begin position="273"/>
        <end position="322"/>
    </location>
</feature>
<feature type="compositionally biased region" description="Basic residues" evidence="1">
    <location>
        <begin position="806"/>
        <end position="815"/>
    </location>
</feature>
<evidence type="ECO:0000313" key="2">
    <source>
        <dbReference type="EMBL" id="KAF4121634.1"/>
    </source>
</evidence>
<reference evidence="2" key="1">
    <citation type="submission" date="2020-03" db="EMBL/GenBank/DDBJ databases">
        <title>Site-based positive gene gene selection in Geosmithia morbida across the United States reveals a broad range of putative effectors and factors for local host and environmental adapation.</title>
        <authorList>
            <person name="Onufrak A."/>
            <person name="Murdoch R.W."/>
            <person name="Gazis R."/>
            <person name="Huff M."/>
            <person name="Staton M."/>
            <person name="Klingeman W."/>
            <person name="Hadziabdic D."/>
        </authorList>
    </citation>
    <scope>NUCLEOTIDE SEQUENCE</scope>
    <source>
        <strain evidence="2">1262</strain>
    </source>
</reference>
<feature type="region of interest" description="Disordered" evidence="1">
    <location>
        <begin position="184"/>
        <end position="381"/>
    </location>
</feature>
<feature type="compositionally biased region" description="Gly residues" evidence="1">
    <location>
        <begin position="672"/>
        <end position="683"/>
    </location>
</feature>
<feature type="compositionally biased region" description="Low complexity" evidence="1">
    <location>
        <begin position="213"/>
        <end position="264"/>
    </location>
</feature>
<feature type="region of interest" description="Disordered" evidence="1">
    <location>
        <begin position="672"/>
        <end position="815"/>
    </location>
</feature>
<feature type="region of interest" description="Disordered" evidence="1">
    <location>
        <begin position="1"/>
        <end position="41"/>
    </location>
</feature>
<evidence type="ECO:0000256" key="1">
    <source>
        <dbReference type="SAM" id="MobiDB-lite"/>
    </source>
</evidence>
<dbReference type="InterPro" id="IPR029005">
    <property type="entry name" value="LIM-bd/SEUSS"/>
</dbReference>
<dbReference type="GeneID" id="55968272"/>
<organism evidence="2 3">
    <name type="scientific">Geosmithia morbida</name>
    <dbReference type="NCBI Taxonomy" id="1094350"/>
    <lineage>
        <taxon>Eukaryota</taxon>
        <taxon>Fungi</taxon>
        <taxon>Dikarya</taxon>
        <taxon>Ascomycota</taxon>
        <taxon>Pezizomycotina</taxon>
        <taxon>Sordariomycetes</taxon>
        <taxon>Hypocreomycetidae</taxon>
        <taxon>Hypocreales</taxon>
        <taxon>Bionectriaceae</taxon>
        <taxon>Geosmithia</taxon>
    </lineage>
</organism>
<feature type="compositionally biased region" description="Low complexity" evidence="1">
    <location>
        <begin position="330"/>
        <end position="373"/>
    </location>
</feature>
<dbReference type="RefSeq" id="XP_035320286.1">
    <property type="nucleotide sequence ID" value="XM_035464022.1"/>
</dbReference>
<evidence type="ECO:0000313" key="3">
    <source>
        <dbReference type="Proteomes" id="UP000749293"/>
    </source>
</evidence>